<sequence length="175" mass="18808">MIFNKDLFPPDNPSVIYAPAASKIFPQYATYEAAFDSTNRMVVGFNPYGGGNPSPDGKSPGRFPAVFNDPLSASTTPDAFLKDYHSMQSSVAFDDDDNLYVGDNNRTRVLIYKKPFGTGGPPPKPGDLNGDDQVDIFDLSILLSSWGASGGVADINNDGTVNIFDLSILLSNWGT</sequence>
<evidence type="ECO:0000313" key="1">
    <source>
        <dbReference type="EMBL" id="OGY22166.1"/>
    </source>
</evidence>
<accession>A0A1G1W3C3</accession>
<dbReference type="GO" id="GO:0004553">
    <property type="term" value="F:hydrolase activity, hydrolyzing O-glycosyl compounds"/>
    <property type="evidence" value="ECO:0007669"/>
    <property type="project" value="InterPro"/>
</dbReference>
<gene>
    <name evidence="1" type="ORF">A2113_03480</name>
</gene>
<dbReference type="AlphaFoldDB" id="A0A1G1W3C3"/>
<proteinExistence type="predicted"/>
<evidence type="ECO:0008006" key="3">
    <source>
        <dbReference type="Google" id="ProtNLM"/>
    </source>
</evidence>
<dbReference type="InterPro" id="IPR036439">
    <property type="entry name" value="Dockerin_dom_sf"/>
</dbReference>
<dbReference type="SUPFAM" id="SSF63446">
    <property type="entry name" value="Type I dockerin domain"/>
    <property type="match status" value="1"/>
</dbReference>
<dbReference type="Gene3D" id="1.10.1330.10">
    <property type="entry name" value="Dockerin domain"/>
    <property type="match status" value="1"/>
</dbReference>
<dbReference type="InterPro" id="IPR028994">
    <property type="entry name" value="Integrin_alpha_N"/>
</dbReference>
<dbReference type="Pfam" id="PF00404">
    <property type="entry name" value="Dockerin_1"/>
    <property type="match status" value="1"/>
</dbReference>
<dbReference type="InterPro" id="IPR018247">
    <property type="entry name" value="EF_Hand_1_Ca_BS"/>
</dbReference>
<dbReference type="PROSITE" id="PS00018">
    <property type="entry name" value="EF_HAND_1"/>
    <property type="match status" value="1"/>
</dbReference>
<evidence type="ECO:0000313" key="2">
    <source>
        <dbReference type="Proteomes" id="UP000176299"/>
    </source>
</evidence>
<dbReference type="SUPFAM" id="SSF69318">
    <property type="entry name" value="Integrin alpha N-terminal domain"/>
    <property type="match status" value="1"/>
</dbReference>
<protein>
    <recommendedName>
        <fullName evidence="3">Dockerin domain-containing protein</fullName>
    </recommendedName>
</protein>
<dbReference type="EMBL" id="MHCN01000008">
    <property type="protein sequence ID" value="OGY22166.1"/>
    <property type="molecule type" value="Genomic_DNA"/>
</dbReference>
<dbReference type="Proteomes" id="UP000176299">
    <property type="component" value="Unassembled WGS sequence"/>
</dbReference>
<comment type="caution">
    <text evidence="1">The sequence shown here is derived from an EMBL/GenBank/DDBJ whole genome shotgun (WGS) entry which is preliminary data.</text>
</comment>
<dbReference type="InterPro" id="IPR002105">
    <property type="entry name" value="Dockerin_1_rpt"/>
</dbReference>
<organism evidence="1 2">
    <name type="scientific">Candidatus Woykebacteria bacterium GWA1_44_8</name>
    <dbReference type="NCBI Taxonomy" id="1802591"/>
    <lineage>
        <taxon>Bacteria</taxon>
        <taxon>Candidatus Woykeibacteriota</taxon>
    </lineage>
</organism>
<name>A0A1G1W3C3_9BACT</name>
<dbReference type="GO" id="GO:0000272">
    <property type="term" value="P:polysaccharide catabolic process"/>
    <property type="evidence" value="ECO:0007669"/>
    <property type="project" value="InterPro"/>
</dbReference>
<reference evidence="1 2" key="1">
    <citation type="journal article" date="2016" name="Nat. Commun.">
        <title>Thousands of microbial genomes shed light on interconnected biogeochemical processes in an aquifer system.</title>
        <authorList>
            <person name="Anantharaman K."/>
            <person name="Brown C.T."/>
            <person name="Hug L.A."/>
            <person name="Sharon I."/>
            <person name="Castelle C.J."/>
            <person name="Probst A.J."/>
            <person name="Thomas B.C."/>
            <person name="Singh A."/>
            <person name="Wilkins M.J."/>
            <person name="Karaoz U."/>
            <person name="Brodie E.L."/>
            <person name="Williams K.H."/>
            <person name="Hubbard S.S."/>
            <person name="Banfield J.F."/>
        </authorList>
    </citation>
    <scope>NUCLEOTIDE SEQUENCE [LARGE SCALE GENOMIC DNA]</scope>
</reference>